<sequence>MMIASSHYFRRTKGPMIIKINCMYVTQSLYLEISNSKCCLVFSLNVECF</sequence>
<name>A0A0E9VK59_ANGAN</name>
<dbReference type="AlphaFoldDB" id="A0A0E9VK59"/>
<organism evidence="1">
    <name type="scientific">Anguilla anguilla</name>
    <name type="common">European freshwater eel</name>
    <name type="synonym">Muraena anguilla</name>
    <dbReference type="NCBI Taxonomy" id="7936"/>
    <lineage>
        <taxon>Eukaryota</taxon>
        <taxon>Metazoa</taxon>
        <taxon>Chordata</taxon>
        <taxon>Craniata</taxon>
        <taxon>Vertebrata</taxon>
        <taxon>Euteleostomi</taxon>
        <taxon>Actinopterygii</taxon>
        <taxon>Neopterygii</taxon>
        <taxon>Teleostei</taxon>
        <taxon>Anguilliformes</taxon>
        <taxon>Anguillidae</taxon>
        <taxon>Anguilla</taxon>
    </lineage>
</organism>
<reference evidence="1" key="2">
    <citation type="journal article" date="2015" name="Fish Shellfish Immunol.">
        <title>Early steps in the European eel (Anguilla anguilla)-Vibrio vulnificus interaction in the gills: Role of the RtxA13 toxin.</title>
        <authorList>
            <person name="Callol A."/>
            <person name="Pajuelo D."/>
            <person name="Ebbesson L."/>
            <person name="Teles M."/>
            <person name="MacKenzie S."/>
            <person name="Amaro C."/>
        </authorList>
    </citation>
    <scope>NUCLEOTIDE SEQUENCE</scope>
</reference>
<protein>
    <submittedName>
        <fullName evidence="1">Uncharacterized protein</fullName>
    </submittedName>
</protein>
<reference evidence="1" key="1">
    <citation type="submission" date="2014-11" db="EMBL/GenBank/DDBJ databases">
        <authorList>
            <person name="Amaro Gonzalez C."/>
        </authorList>
    </citation>
    <scope>NUCLEOTIDE SEQUENCE</scope>
</reference>
<proteinExistence type="predicted"/>
<dbReference type="EMBL" id="GBXM01030053">
    <property type="protein sequence ID" value="JAH78524.1"/>
    <property type="molecule type" value="Transcribed_RNA"/>
</dbReference>
<accession>A0A0E9VK59</accession>
<evidence type="ECO:0000313" key="1">
    <source>
        <dbReference type="EMBL" id="JAH78524.1"/>
    </source>
</evidence>